<evidence type="ECO:0008006" key="4">
    <source>
        <dbReference type="Google" id="ProtNLM"/>
    </source>
</evidence>
<accession>A0A8S3A5U3</accession>
<proteinExistence type="predicted"/>
<name>A0A8S3A5U3_9BILA</name>
<feature type="non-terminal residue" evidence="2">
    <location>
        <position position="80"/>
    </location>
</feature>
<dbReference type="AlphaFoldDB" id="A0A8S3A5U3"/>
<evidence type="ECO:0000313" key="3">
    <source>
        <dbReference type="Proteomes" id="UP000681967"/>
    </source>
</evidence>
<comment type="caution">
    <text evidence="2">The sequence shown here is derived from an EMBL/GenBank/DDBJ whole genome shotgun (WGS) entry which is preliminary data.</text>
</comment>
<dbReference type="Proteomes" id="UP000681720">
    <property type="component" value="Unassembled WGS sequence"/>
</dbReference>
<feature type="non-terminal residue" evidence="2">
    <location>
        <position position="1"/>
    </location>
</feature>
<dbReference type="EMBL" id="CAJOBJ010116223">
    <property type="protein sequence ID" value="CAF4654769.1"/>
    <property type="molecule type" value="Genomic_DNA"/>
</dbReference>
<organism evidence="2 3">
    <name type="scientific">Rotaria magnacalcarata</name>
    <dbReference type="NCBI Taxonomy" id="392030"/>
    <lineage>
        <taxon>Eukaryota</taxon>
        <taxon>Metazoa</taxon>
        <taxon>Spiralia</taxon>
        <taxon>Gnathifera</taxon>
        <taxon>Rotifera</taxon>
        <taxon>Eurotatoria</taxon>
        <taxon>Bdelloidea</taxon>
        <taxon>Philodinida</taxon>
        <taxon>Philodinidae</taxon>
        <taxon>Rotaria</taxon>
    </lineage>
</organism>
<dbReference type="EMBL" id="CAJOBH010116801">
    <property type="protein sequence ID" value="CAF4690129.1"/>
    <property type="molecule type" value="Genomic_DNA"/>
</dbReference>
<dbReference type="Gene3D" id="1.10.150.390">
    <property type="match status" value="1"/>
</dbReference>
<dbReference type="Proteomes" id="UP000681967">
    <property type="component" value="Unassembled WGS sequence"/>
</dbReference>
<protein>
    <recommendedName>
        <fullName evidence="4">DNA-directed RNA polymerase</fullName>
    </recommendedName>
</protein>
<sequence length="80" mass="8802">AHAEQDPLKGVSENILLGQLAKIGTGAFDLLLDVEKCSSAMELPMNFAQDTMNDMMLGPARREFDERNRPGIATPWINSL</sequence>
<evidence type="ECO:0000313" key="2">
    <source>
        <dbReference type="EMBL" id="CAF4690129.1"/>
    </source>
</evidence>
<gene>
    <name evidence="2" type="ORF">BYL167_LOCUS43680</name>
    <name evidence="1" type="ORF">GIL414_LOCUS41217</name>
</gene>
<evidence type="ECO:0000313" key="1">
    <source>
        <dbReference type="EMBL" id="CAF4654769.1"/>
    </source>
</evidence>
<dbReference type="SUPFAM" id="SSF64484">
    <property type="entry name" value="beta and beta-prime subunits of DNA dependent RNA-polymerase"/>
    <property type="match status" value="1"/>
</dbReference>
<reference evidence="2" key="1">
    <citation type="submission" date="2021-02" db="EMBL/GenBank/DDBJ databases">
        <authorList>
            <person name="Nowell W R."/>
        </authorList>
    </citation>
    <scope>NUCLEOTIDE SEQUENCE</scope>
</reference>